<sequence>MKVAQPPLAPVPERKPDAQPSPTDGAGGERSFRDTLARTVRPDGAAVPVGRLANGQKTPPTPAAKPTPPILLADGSQVPLPAAKPVVPIRLADGTTVPLPAAKPQPPSPPAAAEQTVAAAAGGTAEGAAIRAPLPALKPAVPAPTPSSANVADAVEAVASEGSTAKRVMVASQQVAGLSGHSFTAILAQATQESGLNSAAKNSRSSAAGPFQFLESTWLDLFRRHGAAYGQGDLASQIQVRGGVSSVKDPELRRRILELRHDVDLSAGMAARYLAEGREALEKRLGRPTSESESRMAYVLGSGGAAKLIRAAESTPGAVAADLLPSAAKSNHNLFHDRSTGRALTAAETVGRLTRRMEIDQREMFAAIGKAVEPSRRLDEGSASPLNPYQSV</sequence>
<dbReference type="InterPro" id="IPR023346">
    <property type="entry name" value="Lysozyme-like_dom_sf"/>
</dbReference>
<feature type="compositionally biased region" description="Pro residues" evidence="1">
    <location>
        <begin position="101"/>
        <end position="110"/>
    </location>
</feature>
<dbReference type="RefSeq" id="WP_045583815.1">
    <property type="nucleotide sequence ID" value="NZ_CP012404.1"/>
</dbReference>
<reference evidence="3" key="1">
    <citation type="submission" date="2015-08" db="EMBL/GenBank/DDBJ databases">
        <title>Complete Genome Sequence of Azospirillum thiophilum BV-S.</title>
        <authorList>
            <person name="Fomenkov A."/>
            <person name="Vincze T."/>
            <person name="Grabovich M."/>
            <person name="Dubinina G."/>
            <person name="Orlova M."/>
            <person name="Belousova E."/>
            <person name="Roberts R.J."/>
        </authorList>
    </citation>
    <scope>NUCLEOTIDE SEQUENCE [LARGE SCALE GENOMIC DNA]</scope>
    <source>
        <strain evidence="3">BV-S</strain>
    </source>
</reference>
<proteinExistence type="predicted"/>
<evidence type="ECO:0000256" key="1">
    <source>
        <dbReference type="SAM" id="MobiDB-lite"/>
    </source>
</evidence>
<organism evidence="2 3">
    <name type="scientific">Azospirillum thiophilum</name>
    <dbReference type="NCBI Taxonomy" id="528244"/>
    <lineage>
        <taxon>Bacteria</taxon>
        <taxon>Pseudomonadati</taxon>
        <taxon>Pseudomonadota</taxon>
        <taxon>Alphaproteobacteria</taxon>
        <taxon>Rhodospirillales</taxon>
        <taxon>Azospirillaceae</taxon>
        <taxon>Azospirillum</taxon>
    </lineage>
</organism>
<reference evidence="2 3" key="2">
    <citation type="journal article" date="2016" name="Genome Announc.">
        <title>Complete Genome Sequence of a Strain of Azospirillum thiophilum Isolated from a Sulfide Spring.</title>
        <authorList>
            <person name="Fomenkov A."/>
            <person name="Vincze T."/>
            <person name="Grabovich M."/>
            <person name="Anton B.P."/>
            <person name="Dubinina G."/>
            <person name="Orlova M."/>
            <person name="Belousova E."/>
            <person name="Roberts R.J."/>
        </authorList>
    </citation>
    <scope>NUCLEOTIDE SEQUENCE [LARGE SCALE GENOMIC DNA]</scope>
    <source>
        <strain evidence="2 3">BV-S</strain>
    </source>
</reference>
<name>A0AAC8W3N1_9PROT</name>
<gene>
    <name evidence="2" type="ORF">AL072_25700</name>
</gene>
<accession>A0AAC8W3N1</accession>
<feature type="region of interest" description="Disordered" evidence="1">
    <location>
        <begin position="1"/>
        <end position="76"/>
    </location>
</feature>
<evidence type="ECO:0000313" key="2">
    <source>
        <dbReference type="EMBL" id="ALG74345.1"/>
    </source>
</evidence>
<dbReference type="KEGG" id="ati:AL072_25700"/>
<dbReference type="Proteomes" id="UP000069935">
    <property type="component" value="Chromosome 4"/>
</dbReference>
<dbReference type="SUPFAM" id="SSF53955">
    <property type="entry name" value="Lysozyme-like"/>
    <property type="match status" value="1"/>
</dbReference>
<dbReference type="EMBL" id="CP012404">
    <property type="protein sequence ID" value="ALG74345.1"/>
    <property type="molecule type" value="Genomic_DNA"/>
</dbReference>
<dbReference type="Gene3D" id="1.10.530.10">
    <property type="match status" value="1"/>
</dbReference>
<feature type="region of interest" description="Disordered" evidence="1">
    <location>
        <begin position="97"/>
        <end position="119"/>
    </location>
</feature>
<dbReference type="AlphaFoldDB" id="A0AAC8W3N1"/>
<evidence type="ECO:0000313" key="3">
    <source>
        <dbReference type="Proteomes" id="UP000069935"/>
    </source>
</evidence>
<keyword evidence="3" id="KW-1185">Reference proteome</keyword>
<evidence type="ECO:0008006" key="4">
    <source>
        <dbReference type="Google" id="ProtNLM"/>
    </source>
</evidence>
<feature type="compositionally biased region" description="Pro residues" evidence="1">
    <location>
        <begin position="59"/>
        <end position="69"/>
    </location>
</feature>
<protein>
    <recommendedName>
        <fullName evidence="4">Lytic transglycosylase</fullName>
    </recommendedName>
</protein>